<feature type="region of interest" description="Disordered" evidence="1">
    <location>
        <begin position="30"/>
        <end position="49"/>
    </location>
</feature>
<feature type="region of interest" description="Disordered" evidence="1">
    <location>
        <begin position="95"/>
        <end position="114"/>
    </location>
</feature>
<comment type="caution">
    <text evidence="2">The sequence shown here is derived from an EMBL/GenBank/DDBJ whole genome shotgun (WGS) entry which is preliminary data.</text>
</comment>
<organism evidence="2 3">
    <name type="scientific">Liparis tanakae</name>
    <name type="common">Tanaka's snailfish</name>
    <dbReference type="NCBI Taxonomy" id="230148"/>
    <lineage>
        <taxon>Eukaryota</taxon>
        <taxon>Metazoa</taxon>
        <taxon>Chordata</taxon>
        <taxon>Craniata</taxon>
        <taxon>Vertebrata</taxon>
        <taxon>Euteleostomi</taxon>
        <taxon>Actinopterygii</taxon>
        <taxon>Neopterygii</taxon>
        <taxon>Teleostei</taxon>
        <taxon>Neoteleostei</taxon>
        <taxon>Acanthomorphata</taxon>
        <taxon>Eupercaria</taxon>
        <taxon>Perciformes</taxon>
        <taxon>Cottioidei</taxon>
        <taxon>Cottales</taxon>
        <taxon>Liparidae</taxon>
        <taxon>Liparis</taxon>
    </lineage>
</organism>
<gene>
    <name evidence="2" type="ORF">EYF80_025816</name>
</gene>
<dbReference type="AlphaFoldDB" id="A0A4Z2HGC3"/>
<protein>
    <submittedName>
        <fullName evidence="2">Uncharacterized protein</fullName>
    </submittedName>
</protein>
<proteinExistence type="predicted"/>
<keyword evidence="3" id="KW-1185">Reference proteome</keyword>
<evidence type="ECO:0000256" key="1">
    <source>
        <dbReference type="SAM" id="MobiDB-lite"/>
    </source>
</evidence>
<dbReference type="EMBL" id="SRLO01000261">
    <property type="protein sequence ID" value="TNN63974.1"/>
    <property type="molecule type" value="Genomic_DNA"/>
</dbReference>
<name>A0A4Z2HGC3_9TELE</name>
<evidence type="ECO:0000313" key="3">
    <source>
        <dbReference type="Proteomes" id="UP000314294"/>
    </source>
</evidence>
<accession>A0A4Z2HGC3</accession>
<dbReference type="Proteomes" id="UP000314294">
    <property type="component" value="Unassembled WGS sequence"/>
</dbReference>
<reference evidence="2 3" key="1">
    <citation type="submission" date="2019-03" db="EMBL/GenBank/DDBJ databases">
        <title>First draft genome of Liparis tanakae, snailfish: a comprehensive survey of snailfish specific genes.</title>
        <authorList>
            <person name="Kim W."/>
            <person name="Song I."/>
            <person name="Jeong J.-H."/>
            <person name="Kim D."/>
            <person name="Kim S."/>
            <person name="Ryu S."/>
            <person name="Song J.Y."/>
            <person name="Lee S.K."/>
        </authorList>
    </citation>
    <scope>NUCLEOTIDE SEQUENCE [LARGE SCALE GENOMIC DNA]</scope>
    <source>
        <tissue evidence="2">Muscle</tissue>
    </source>
</reference>
<sequence length="114" mass="12393">MSLKAMMLTPSMSVLPTWKGNAALNEQTRPRARCPTGSVDKASHRGKRSRVMRLHGVPTVMLTSQMQTITSPRSLKRPSSSVTVSSLYRLHSAWPNASTATSRSGSPLRDCTAP</sequence>
<evidence type="ECO:0000313" key="2">
    <source>
        <dbReference type="EMBL" id="TNN63974.1"/>
    </source>
</evidence>
<feature type="compositionally biased region" description="Polar residues" evidence="1">
    <location>
        <begin position="95"/>
        <end position="105"/>
    </location>
</feature>